<evidence type="ECO:0000313" key="7">
    <source>
        <dbReference type="EMBL" id="KAF5189936.1"/>
    </source>
</evidence>
<evidence type="ECO:0000256" key="4">
    <source>
        <dbReference type="ARBA" id="ARBA00023242"/>
    </source>
</evidence>
<gene>
    <name evidence="7" type="ORF">FRX31_020480</name>
</gene>
<dbReference type="GO" id="GO:0003677">
    <property type="term" value="F:DNA binding"/>
    <property type="evidence" value="ECO:0007669"/>
    <property type="project" value="UniProtKB-KW"/>
</dbReference>
<protein>
    <submittedName>
        <fullName evidence="7">Nac domain-containing protein</fullName>
    </submittedName>
</protein>
<name>A0A7J6VXS3_THATH</name>
<dbReference type="PROSITE" id="PS51005">
    <property type="entry name" value="NAC"/>
    <property type="match status" value="1"/>
</dbReference>
<dbReference type="InterPro" id="IPR003441">
    <property type="entry name" value="NAC-dom"/>
</dbReference>
<feature type="region of interest" description="Disordered" evidence="5">
    <location>
        <begin position="209"/>
        <end position="273"/>
    </location>
</feature>
<evidence type="ECO:0000256" key="3">
    <source>
        <dbReference type="ARBA" id="ARBA00023163"/>
    </source>
</evidence>
<dbReference type="AlphaFoldDB" id="A0A7J6VXS3"/>
<dbReference type="GO" id="GO:0006355">
    <property type="term" value="P:regulation of DNA-templated transcription"/>
    <property type="evidence" value="ECO:0007669"/>
    <property type="project" value="InterPro"/>
</dbReference>
<dbReference type="OrthoDB" id="1927959at2759"/>
<dbReference type="Proteomes" id="UP000554482">
    <property type="component" value="Unassembled WGS sequence"/>
</dbReference>
<evidence type="ECO:0000256" key="2">
    <source>
        <dbReference type="ARBA" id="ARBA00023125"/>
    </source>
</evidence>
<evidence type="ECO:0000313" key="8">
    <source>
        <dbReference type="Proteomes" id="UP000554482"/>
    </source>
</evidence>
<accession>A0A7J6VXS3</accession>
<feature type="domain" description="NAC" evidence="6">
    <location>
        <begin position="44"/>
        <end position="203"/>
    </location>
</feature>
<evidence type="ECO:0000259" key="6">
    <source>
        <dbReference type="PROSITE" id="PS51005"/>
    </source>
</evidence>
<dbReference type="SUPFAM" id="SSF101941">
    <property type="entry name" value="NAC domain"/>
    <property type="match status" value="1"/>
</dbReference>
<dbReference type="PANTHER" id="PTHR31719">
    <property type="entry name" value="NAC TRANSCRIPTION FACTOR 56"/>
    <property type="match status" value="1"/>
</dbReference>
<keyword evidence="2" id="KW-0238">DNA-binding</keyword>
<keyword evidence="8" id="KW-1185">Reference proteome</keyword>
<dbReference type="Pfam" id="PF02365">
    <property type="entry name" value="NAM"/>
    <property type="match status" value="1"/>
</dbReference>
<feature type="compositionally biased region" description="Basic and acidic residues" evidence="5">
    <location>
        <begin position="228"/>
        <end position="244"/>
    </location>
</feature>
<proteinExistence type="predicted"/>
<feature type="compositionally biased region" description="Basic residues" evidence="5">
    <location>
        <begin position="218"/>
        <end position="227"/>
    </location>
</feature>
<keyword evidence="3" id="KW-0804">Transcription</keyword>
<keyword evidence="4" id="KW-0539">Nucleus</keyword>
<sequence>MENTSVRVKVDVSTSVNATSTEAVVANANADVKLDEDEKFLRSFPPGYRFAPRDDELLEHYLVNKLANRKLPINSIKDVNIYKFNPQDVVEEFKIYGEREKEWYFFTPRDRKYPNGNRPNRAAGDGYWKATGADRKIYSQRTKTMIGCKKALVFYNGRPGPGDGKKTKWIMHEYRIEGETPRNRLGLHDMRLDDWVLCKIYEKDESKESKATKVKVVTNKRKKNGSKKKNDKDEPLEVLPKEDPSNSNPTSSSVLESNDNQWSSVESDNEPVFDADGKEHLMAICAGMGISDPYSEYFMENPNLSFQNAQSFFSNYYSTYQEPTRADENNMLNFPHYPL</sequence>
<feature type="compositionally biased region" description="Polar residues" evidence="5">
    <location>
        <begin position="245"/>
        <end position="266"/>
    </location>
</feature>
<organism evidence="7 8">
    <name type="scientific">Thalictrum thalictroides</name>
    <name type="common">Rue-anemone</name>
    <name type="synonym">Anemone thalictroides</name>
    <dbReference type="NCBI Taxonomy" id="46969"/>
    <lineage>
        <taxon>Eukaryota</taxon>
        <taxon>Viridiplantae</taxon>
        <taxon>Streptophyta</taxon>
        <taxon>Embryophyta</taxon>
        <taxon>Tracheophyta</taxon>
        <taxon>Spermatophyta</taxon>
        <taxon>Magnoliopsida</taxon>
        <taxon>Ranunculales</taxon>
        <taxon>Ranunculaceae</taxon>
        <taxon>Thalictroideae</taxon>
        <taxon>Thalictrum</taxon>
    </lineage>
</organism>
<evidence type="ECO:0000256" key="5">
    <source>
        <dbReference type="SAM" id="MobiDB-lite"/>
    </source>
</evidence>
<dbReference type="Gene3D" id="2.170.150.80">
    <property type="entry name" value="NAC domain"/>
    <property type="match status" value="1"/>
</dbReference>
<comment type="caution">
    <text evidence="7">The sequence shown here is derived from an EMBL/GenBank/DDBJ whole genome shotgun (WGS) entry which is preliminary data.</text>
</comment>
<reference evidence="7 8" key="1">
    <citation type="submission" date="2020-06" db="EMBL/GenBank/DDBJ databases">
        <title>Transcriptomic and genomic resources for Thalictrum thalictroides and T. hernandezii: Facilitating candidate gene discovery in an emerging model plant lineage.</title>
        <authorList>
            <person name="Arias T."/>
            <person name="Riano-Pachon D.M."/>
            <person name="Di Stilio V.S."/>
        </authorList>
    </citation>
    <scope>NUCLEOTIDE SEQUENCE [LARGE SCALE GENOMIC DNA]</scope>
    <source>
        <strain evidence="8">cv. WT478/WT964</strain>
        <tissue evidence="7">Leaves</tissue>
    </source>
</reference>
<dbReference type="EMBL" id="JABWDY010024842">
    <property type="protein sequence ID" value="KAF5189936.1"/>
    <property type="molecule type" value="Genomic_DNA"/>
</dbReference>
<dbReference type="InterPro" id="IPR036093">
    <property type="entry name" value="NAC_dom_sf"/>
</dbReference>
<dbReference type="PANTHER" id="PTHR31719:SF94">
    <property type="entry name" value="PROTEIN ATAF2"/>
    <property type="match status" value="1"/>
</dbReference>
<evidence type="ECO:0000256" key="1">
    <source>
        <dbReference type="ARBA" id="ARBA00023015"/>
    </source>
</evidence>
<keyword evidence="1" id="KW-0805">Transcription regulation</keyword>